<feature type="transmembrane region" description="Helical" evidence="1">
    <location>
        <begin position="30"/>
        <end position="50"/>
    </location>
</feature>
<evidence type="ECO:0000313" key="2">
    <source>
        <dbReference type="EMBL" id="GGC29040.1"/>
    </source>
</evidence>
<comment type="caution">
    <text evidence="2">The sequence shown here is derived from an EMBL/GenBank/DDBJ whole genome shotgun (WGS) entry which is preliminary data.</text>
</comment>
<gene>
    <name evidence="2" type="ORF">GCM10010993_04940</name>
</gene>
<name>A0ABQ1LT84_9BACT</name>
<accession>A0ABQ1LT84</accession>
<keyword evidence="3" id="KW-1185">Reference proteome</keyword>
<dbReference type="Proteomes" id="UP000635885">
    <property type="component" value="Unassembled WGS sequence"/>
</dbReference>
<proteinExistence type="predicted"/>
<dbReference type="EMBL" id="BMFD01000001">
    <property type="protein sequence ID" value="GGC29040.1"/>
    <property type="molecule type" value="Genomic_DNA"/>
</dbReference>
<sequence length="1459" mass="167249">MICITFTLVESTMSQAKKESKKSNHAGRRFLKPLVIVLSILLFLQVVIYFTSDFFLRSYLKQKVSEASGEKYEIDFDKFYISLFQRGVILKGFSLIPVEEAFAELTDIPYYKISAPEISITRLNYLFRKKELQLGAINLTSPSIEFRLEDELEELFNEGETSALKLLEEEIKKTFGDLGLEEIRIKNLFVDDADLLLQNFISQRAIQVENAHVQLKDIQLLKKRDPETPFNAEGFALDLENFEILLADSVHTVRASEVHISSLEQFIKVQKVDIIPDLTQKSTNYFEVKLEDLNLTEADINKVFYTSEVDIGALMLLRPEFSLYSAGVQQKSDKGIFDLYELIEGILGSIAIRDLQIVEGKFVQRDYQDQANHRIKANEIDFMMQNVYVGPDEKRKINQFFYAQDAALELREVEVALGDKVHMIKGDFVSLSSFTDAIEITGMKILPEENGNTNDDRTLFEINIPELQLNEADLRKIYNEGIIDIREIYVNRPEIILRDVQGNNQERKPFDLQDLTEDFLKAIYVDRFEVNEGSLVVDNNLRVRQDSLSFGKVSFVLEKFALDEKVDRYGNRDIFFAEELQIELTDYALKLADNLHVFKADRLFLDTKSSQVQIDGFSIRPFAPSQIQTALDRYDKHTALDIYVPRFTAVGVDISEAYFNKKLNINQIRIPSPKINIYTYRSKDEENEEKVEREELLNLLENYFTEVSVDSLILIKGSLNYENTIRDRLRTFAEDNVSIAVKNFFIDQNTDSEDFRSLFSEEVDLSLNNYVFSIADGKYNIVADRINFNTSREEIITSNVRLTPSRQADVKTQISAVIPTLSFTGVDLESFLFENNLNLKKVKFSGSSVNILVDRDFENKEVSNRQRNRERILPKTINVITIDTVSAENANFSLSYQEQGSRSELVKTGINLSIFDFMLDSTVLAKGDISGFFGGLALDIDEFWLTLSDSVHRVTFSKVELDTRYEGILLNNLRIIPHSLSGKPGIPVISGHVPTALIKTSALADIQMRKDLWISELRLFRPDIEIFLDEVKAEKTEEEAEEDIKSVLETIRIDEFEIVEGNLAFFDKNSSKEPQHFKGLNISLDELKFDLDNMSGFDKLDLLEKAFVINLPDYKFLTKDSMNVIEIGLATVSNDRISLQNVSMKPRMGRFSYTRQVGKEVDVIELFIPEIIIHHPDLPRLIERQELSAVLLEVLDLDATIYRDKRFPLPQGVYKFMPQELMKQVGIVAQLDTLQLRNGNIRYVEFPEKGLVPGEIYFSELYAAVYPFHLGKNPAEYEIKNANLLAMAKLNGEAQINLQGQMSFDAPYPMNINAQIGEFDLRSINSILVPNAFARIREGRVQSGDWSFTADNKEAKGSMLLLYNDLNVMLLDERTLERGLGRKKILTFVLNVFAVKSNNPRKFPRNTVRGSIYEPRNTEKFIFNYWWTTTLSGLKGSLGLGQAKPPKKLPILKRKEDEK</sequence>
<protein>
    <submittedName>
        <fullName evidence="2">Uncharacterized protein</fullName>
    </submittedName>
</protein>
<evidence type="ECO:0000256" key="1">
    <source>
        <dbReference type="SAM" id="Phobius"/>
    </source>
</evidence>
<organism evidence="2 3">
    <name type="scientific">Belliella aquatica</name>
    <dbReference type="NCBI Taxonomy" id="1323734"/>
    <lineage>
        <taxon>Bacteria</taxon>
        <taxon>Pseudomonadati</taxon>
        <taxon>Bacteroidota</taxon>
        <taxon>Cytophagia</taxon>
        <taxon>Cytophagales</taxon>
        <taxon>Cyclobacteriaceae</taxon>
        <taxon>Belliella</taxon>
    </lineage>
</organism>
<reference evidence="3" key="1">
    <citation type="journal article" date="2019" name="Int. J. Syst. Evol. Microbiol.">
        <title>The Global Catalogue of Microorganisms (GCM) 10K type strain sequencing project: providing services to taxonomists for standard genome sequencing and annotation.</title>
        <authorList>
            <consortium name="The Broad Institute Genomics Platform"/>
            <consortium name="The Broad Institute Genome Sequencing Center for Infectious Disease"/>
            <person name="Wu L."/>
            <person name="Ma J."/>
        </authorList>
    </citation>
    <scope>NUCLEOTIDE SEQUENCE [LARGE SCALE GENOMIC DNA]</scope>
    <source>
        <strain evidence="3">CGMCC 1.12479</strain>
    </source>
</reference>
<keyword evidence="1" id="KW-1133">Transmembrane helix</keyword>
<keyword evidence="1" id="KW-0812">Transmembrane</keyword>
<keyword evidence="1" id="KW-0472">Membrane</keyword>
<evidence type="ECO:0000313" key="3">
    <source>
        <dbReference type="Proteomes" id="UP000635885"/>
    </source>
</evidence>